<evidence type="ECO:0000313" key="3">
    <source>
        <dbReference type="EMBL" id="EQD74287.1"/>
    </source>
</evidence>
<evidence type="ECO:0000259" key="2">
    <source>
        <dbReference type="Pfam" id="PF13542"/>
    </source>
</evidence>
<dbReference type="InterPro" id="IPR047951">
    <property type="entry name" value="Transpos_ISL3"/>
</dbReference>
<dbReference type="Pfam" id="PF13542">
    <property type="entry name" value="HTH_Tnp_ISL3"/>
    <property type="match status" value="1"/>
</dbReference>
<name>T1BWL5_9ZZZZ</name>
<dbReference type="InterPro" id="IPR032877">
    <property type="entry name" value="Transposase_HTH"/>
</dbReference>
<dbReference type="InterPro" id="IPR002560">
    <property type="entry name" value="Transposase_DDE"/>
</dbReference>
<accession>T1BWL5</accession>
<dbReference type="AlphaFoldDB" id="T1BWL5"/>
<feature type="non-terminal residue" evidence="3">
    <location>
        <position position="152"/>
    </location>
</feature>
<feature type="domain" description="Transposase IS204/IS1001/IS1096/IS1165 helix-turn-helix" evidence="2">
    <location>
        <begin position="13"/>
        <end position="57"/>
    </location>
</feature>
<comment type="caution">
    <text evidence="3">The sequence shown here is derived from an EMBL/GenBank/DDBJ whole genome shotgun (WGS) entry which is preliminary data.</text>
</comment>
<reference evidence="3" key="1">
    <citation type="submission" date="2013-08" db="EMBL/GenBank/DDBJ databases">
        <authorList>
            <person name="Mendez C."/>
            <person name="Richter M."/>
            <person name="Ferrer M."/>
            <person name="Sanchez J."/>
        </authorList>
    </citation>
    <scope>NUCLEOTIDE SEQUENCE</scope>
</reference>
<dbReference type="PANTHER" id="PTHR33498">
    <property type="entry name" value="TRANSPOSASE FOR INSERTION SEQUENCE ELEMENT IS1557"/>
    <property type="match status" value="1"/>
</dbReference>
<gene>
    <name evidence="3" type="ORF">B1B_02754</name>
</gene>
<protein>
    <submittedName>
        <fullName evidence="3">Transposase, IS204/IS1001/IS1096/IS1165 family protein</fullName>
    </submittedName>
</protein>
<reference evidence="3" key="2">
    <citation type="journal article" date="2014" name="ISME J.">
        <title>Microbial stratification in low pH oxic and suboxic macroscopic growths along an acid mine drainage.</title>
        <authorList>
            <person name="Mendez-Garcia C."/>
            <person name="Mesa V."/>
            <person name="Sprenger R.R."/>
            <person name="Richter M."/>
            <person name="Diez M.S."/>
            <person name="Solano J."/>
            <person name="Bargiela R."/>
            <person name="Golyshina O.V."/>
            <person name="Manteca A."/>
            <person name="Ramos J.L."/>
            <person name="Gallego J.R."/>
            <person name="Llorente I."/>
            <person name="Martins Dos Santos V.A."/>
            <person name="Jensen O.N."/>
            <person name="Pelaez A.I."/>
            <person name="Sanchez J."/>
            <person name="Ferrer M."/>
        </authorList>
    </citation>
    <scope>NUCLEOTIDE SEQUENCE</scope>
</reference>
<proteinExistence type="predicted"/>
<dbReference type="Pfam" id="PF01610">
    <property type="entry name" value="DDE_Tnp_ISL3"/>
    <property type="match status" value="1"/>
</dbReference>
<dbReference type="PANTHER" id="PTHR33498:SF1">
    <property type="entry name" value="TRANSPOSASE FOR INSERTION SEQUENCE ELEMENT IS1557"/>
    <property type="match status" value="1"/>
</dbReference>
<organism evidence="3">
    <name type="scientific">mine drainage metagenome</name>
    <dbReference type="NCBI Taxonomy" id="410659"/>
    <lineage>
        <taxon>unclassified sequences</taxon>
        <taxon>metagenomes</taxon>
        <taxon>ecological metagenomes</taxon>
    </lineage>
</organism>
<dbReference type="EMBL" id="AUZY01001658">
    <property type="protein sequence ID" value="EQD74287.1"/>
    <property type="molecule type" value="Genomic_DNA"/>
</dbReference>
<feature type="domain" description="Transposase IS204/IS1001/IS1096/IS1165 DDE" evidence="1">
    <location>
        <begin position="72"/>
        <end position="151"/>
    </location>
</feature>
<sequence length="152" mass="16442">MREDRAGGGALGPRGGGFTQTLEAFIVALCEQMPVLAVSRLLGVSDDRVWRVLDHYVKQARAREDYSTVRRISADERSARRGHRYVTMFCDADARRLLFATPGKNAATFAAFAEDLAAHGGEAKAITDVSLDLGLAYQAGARAHCPNAVVSF</sequence>
<evidence type="ECO:0000259" key="1">
    <source>
        <dbReference type="Pfam" id="PF01610"/>
    </source>
</evidence>